<comment type="caution">
    <text evidence="1">The sequence shown here is derived from an EMBL/GenBank/DDBJ whole genome shotgun (WGS) entry which is preliminary data.</text>
</comment>
<evidence type="ECO:0000313" key="2">
    <source>
        <dbReference type="Proteomes" id="UP000619534"/>
    </source>
</evidence>
<name>A0ABQ1NGY9_9BACI</name>
<proteinExistence type="predicted"/>
<keyword evidence="2" id="KW-1185">Reference proteome</keyword>
<sequence length="47" mass="5546">MDNSQLNERELDIYTCINPEFGWPDDDCWHDGHKEELEARQVPSAQL</sequence>
<gene>
    <name evidence="1" type="ORF">GCM10007216_00930</name>
</gene>
<reference evidence="2" key="1">
    <citation type="journal article" date="2019" name="Int. J. Syst. Evol. Microbiol.">
        <title>The Global Catalogue of Microorganisms (GCM) 10K type strain sequencing project: providing services to taxonomists for standard genome sequencing and annotation.</title>
        <authorList>
            <consortium name="The Broad Institute Genomics Platform"/>
            <consortium name="The Broad Institute Genome Sequencing Center for Infectious Disease"/>
            <person name="Wu L."/>
            <person name="Ma J."/>
        </authorList>
    </citation>
    <scope>NUCLEOTIDE SEQUENCE [LARGE SCALE GENOMIC DNA]</scope>
    <source>
        <strain evidence="2">CCM 7282</strain>
    </source>
</reference>
<evidence type="ECO:0000313" key="1">
    <source>
        <dbReference type="EMBL" id="GGC74108.1"/>
    </source>
</evidence>
<dbReference type="EMBL" id="BMCJ01000001">
    <property type="protein sequence ID" value="GGC74108.1"/>
    <property type="molecule type" value="Genomic_DNA"/>
</dbReference>
<protein>
    <submittedName>
        <fullName evidence="1">Uncharacterized protein</fullName>
    </submittedName>
</protein>
<organism evidence="1 2">
    <name type="scientific">Thalassobacillus devorans</name>
    <dbReference type="NCBI Taxonomy" id="279813"/>
    <lineage>
        <taxon>Bacteria</taxon>
        <taxon>Bacillati</taxon>
        <taxon>Bacillota</taxon>
        <taxon>Bacilli</taxon>
        <taxon>Bacillales</taxon>
        <taxon>Bacillaceae</taxon>
        <taxon>Thalassobacillus</taxon>
    </lineage>
</organism>
<dbReference type="Proteomes" id="UP000619534">
    <property type="component" value="Unassembled WGS sequence"/>
</dbReference>
<dbReference type="RefSeq" id="WP_157620179.1">
    <property type="nucleotide sequence ID" value="NZ_BMCJ01000001.1"/>
</dbReference>
<accession>A0ABQ1NGY9</accession>